<name>A0AAU9KC26_9CILI</name>
<organism evidence="1 2">
    <name type="scientific">Blepharisma stoltei</name>
    <dbReference type="NCBI Taxonomy" id="1481888"/>
    <lineage>
        <taxon>Eukaryota</taxon>
        <taxon>Sar</taxon>
        <taxon>Alveolata</taxon>
        <taxon>Ciliophora</taxon>
        <taxon>Postciliodesmatophora</taxon>
        <taxon>Heterotrichea</taxon>
        <taxon>Heterotrichida</taxon>
        <taxon>Blepharismidae</taxon>
        <taxon>Blepharisma</taxon>
    </lineage>
</organism>
<proteinExistence type="predicted"/>
<dbReference type="InterPro" id="IPR023674">
    <property type="entry name" value="Ribosomal_uL1-like"/>
</dbReference>
<comment type="caution">
    <text evidence="1">The sequence shown here is derived from an EMBL/GenBank/DDBJ whole genome shotgun (WGS) entry which is preliminary data.</text>
</comment>
<dbReference type="CDD" id="cd00403">
    <property type="entry name" value="Ribosomal_L1"/>
    <property type="match status" value="1"/>
</dbReference>
<gene>
    <name evidence="1" type="ORF">BSTOLATCC_MIC65121</name>
</gene>
<dbReference type="PANTHER" id="PTHR23105">
    <property type="entry name" value="RIBOSOMAL PROTEIN L7AE FAMILY MEMBER"/>
    <property type="match status" value="1"/>
</dbReference>
<evidence type="ECO:0000313" key="1">
    <source>
        <dbReference type="EMBL" id="CAG9335801.1"/>
    </source>
</evidence>
<dbReference type="GO" id="GO:0003723">
    <property type="term" value="F:RNA binding"/>
    <property type="evidence" value="ECO:0007669"/>
    <property type="project" value="InterPro"/>
</dbReference>
<dbReference type="Gene3D" id="3.40.50.790">
    <property type="match status" value="1"/>
</dbReference>
<dbReference type="InterPro" id="IPR050257">
    <property type="entry name" value="eL8/uL1-like"/>
</dbReference>
<dbReference type="Proteomes" id="UP001162131">
    <property type="component" value="Unassembled WGS sequence"/>
</dbReference>
<dbReference type="InterPro" id="IPR016095">
    <property type="entry name" value="Ribosomal_uL1_3-a/b-sand"/>
</dbReference>
<dbReference type="AlphaFoldDB" id="A0AAU9KC26"/>
<evidence type="ECO:0008006" key="3">
    <source>
        <dbReference type="Google" id="ProtNLM"/>
    </source>
</evidence>
<dbReference type="EMBL" id="CAJZBQ010000063">
    <property type="protein sequence ID" value="CAG9335801.1"/>
    <property type="molecule type" value="Genomic_DNA"/>
</dbReference>
<evidence type="ECO:0000313" key="2">
    <source>
        <dbReference type="Proteomes" id="UP001162131"/>
    </source>
</evidence>
<sequence>MVKKVKKSTQSPKLADSQIKKAFKAVKDLIISSRNTKDLLSDEHEFINMQVEVNHLPEIATLRCVPIPLPHAIYDKKFNSQVMLIVKDPQRAMKEKLDGLGLKDTPLTKIIGISKLGKNYTQYKDRRELIRQYDLFLADIRVFNMLPDRLGKYFYEKKKIPCLLNLDDDVEATLRRAMSSTFIIAAKGPIFCIKIARSSMSEKEVMENVQAAIEALPNAIPGLERQHIRRIEIKGQTTMALPVYNFLSEEEIQAYKN</sequence>
<keyword evidence="2" id="KW-1185">Reference proteome</keyword>
<accession>A0AAU9KC26</accession>
<protein>
    <recommendedName>
        <fullName evidence="3">Ribosomal protein L1</fullName>
    </recommendedName>
</protein>
<reference evidence="1" key="1">
    <citation type="submission" date="2021-09" db="EMBL/GenBank/DDBJ databases">
        <authorList>
            <consortium name="AG Swart"/>
            <person name="Singh M."/>
            <person name="Singh A."/>
            <person name="Seah K."/>
            <person name="Emmerich C."/>
        </authorList>
    </citation>
    <scope>NUCLEOTIDE SEQUENCE</scope>
    <source>
        <strain evidence="1">ATCC30299</strain>
    </source>
</reference>
<dbReference type="SUPFAM" id="SSF56808">
    <property type="entry name" value="Ribosomal protein L1"/>
    <property type="match status" value="1"/>
</dbReference>
<dbReference type="Pfam" id="PF00687">
    <property type="entry name" value="Ribosomal_L1"/>
    <property type="match status" value="1"/>
</dbReference>
<dbReference type="Gene3D" id="3.30.190.20">
    <property type="match status" value="1"/>
</dbReference>
<dbReference type="InterPro" id="IPR028364">
    <property type="entry name" value="Ribosomal_uL1/biogenesis"/>
</dbReference>